<evidence type="ECO:0000313" key="1">
    <source>
        <dbReference type="EMBL" id="KAH9381754.1"/>
    </source>
</evidence>
<reference evidence="1 2" key="1">
    <citation type="journal article" date="2020" name="Cell">
        <title>Large-Scale Comparative Analyses of Tick Genomes Elucidate Their Genetic Diversity and Vector Capacities.</title>
        <authorList>
            <consortium name="Tick Genome and Microbiome Consortium (TIGMIC)"/>
            <person name="Jia N."/>
            <person name="Wang J."/>
            <person name="Shi W."/>
            <person name="Du L."/>
            <person name="Sun Y."/>
            <person name="Zhan W."/>
            <person name="Jiang J.F."/>
            <person name="Wang Q."/>
            <person name="Zhang B."/>
            <person name="Ji P."/>
            <person name="Bell-Sakyi L."/>
            <person name="Cui X.M."/>
            <person name="Yuan T.T."/>
            <person name="Jiang B.G."/>
            <person name="Yang W.F."/>
            <person name="Lam T.T."/>
            <person name="Chang Q.C."/>
            <person name="Ding S.J."/>
            <person name="Wang X.J."/>
            <person name="Zhu J.G."/>
            <person name="Ruan X.D."/>
            <person name="Zhao L."/>
            <person name="Wei J.T."/>
            <person name="Ye R.Z."/>
            <person name="Que T.C."/>
            <person name="Du C.H."/>
            <person name="Zhou Y.H."/>
            <person name="Cheng J.X."/>
            <person name="Dai P.F."/>
            <person name="Guo W.B."/>
            <person name="Han X.H."/>
            <person name="Huang E.J."/>
            <person name="Li L.F."/>
            <person name="Wei W."/>
            <person name="Gao Y.C."/>
            <person name="Liu J.Z."/>
            <person name="Shao H.Z."/>
            <person name="Wang X."/>
            <person name="Wang C.C."/>
            <person name="Yang T.C."/>
            <person name="Huo Q.B."/>
            <person name="Li W."/>
            <person name="Chen H.Y."/>
            <person name="Chen S.E."/>
            <person name="Zhou L.G."/>
            <person name="Ni X.B."/>
            <person name="Tian J.H."/>
            <person name="Sheng Y."/>
            <person name="Liu T."/>
            <person name="Pan Y.S."/>
            <person name="Xia L.Y."/>
            <person name="Li J."/>
            <person name="Zhao F."/>
            <person name="Cao W.C."/>
        </authorList>
    </citation>
    <scope>NUCLEOTIDE SEQUENCE [LARGE SCALE GENOMIC DNA]</scope>
    <source>
        <strain evidence="1">HaeL-2018</strain>
    </source>
</reference>
<gene>
    <name evidence="1" type="ORF">HPB48_010573</name>
</gene>
<dbReference type="VEuPathDB" id="VectorBase:HLOH_057708"/>
<organism evidence="1 2">
    <name type="scientific">Haemaphysalis longicornis</name>
    <name type="common">Bush tick</name>
    <dbReference type="NCBI Taxonomy" id="44386"/>
    <lineage>
        <taxon>Eukaryota</taxon>
        <taxon>Metazoa</taxon>
        <taxon>Ecdysozoa</taxon>
        <taxon>Arthropoda</taxon>
        <taxon>Chelicerata</taxon>
        <taxon>Arachnida</taxon>
        <taxon>Acari</taxon>
        <taxon>Parasitiformes</taxon>
        <taxon>Ixodida</taxon>
        <taxon>Ixodoidea</taxon>
        <taxon>Ixodidae</taxon>
        <taxon>Haemaphysalinae</taxon>
        <taxon>Haemaphysalis</taxon>
    </lineage>
</organism>
<accession>A0A9J6H206</accession>
<sequence length="107" mass="11859">MTRDEAKIIPFRARANPLPGRSQRYLTPLRRINMTGCHNRTQVTALLGYNPVEKSEPACGYAMRSPSEEKTVRSHFLAAGPLIRPPHSLHLLFALSGMPPPPLVCDA</sequence>
<dbReference type="Proteomes" id="UP000821853">
    <property type="component" value="Chromosome 9"/>
</dbReference>
<dbReference type="AlphaFoldDB" id="A0A9J6H206"/>
<protein>
    <submittedName>
        <fullName evidence="1">Uncharacterized protein</fullName>
    </submittedName>
</protein>
<name>A0A9J6H206_HAELO</name>
<proteinExistence type="predicted"/>
<comment type="caution">
    <text evidence="1">The sequence shown here is derived from an EMBL/GenBank/DDBJ whole genome shotgun (WGS) entry which is preliminary data.</text>
</comment>
<dbReference type="EMBL" id="JABSTR010000011">
    <property type="protein sequence ID" value="KAH9381754.1"/>
    <property type="molecule type" value="Genomic_DNA"/>
</dbReference>
<keyword evidence="2" id="KW-1185">Reference proteome</keyword>
<evidence type="ECO:0000313" key="2">
    <source>
        <dbReference type="Proteomes" id="UP000821853"/>
    </source>
</evidence>